<dbReference type="PROSITE" id="PS50893">
    <property type="entry name" value="ABC_TRANSPORTER_2"/>
    <property type="match status" value="1"/>
</dbReference>
<organism evidence="9 10">
    <name type="scientific">Natranaerovirga pectinivora</name>
    <dbReference type="NCBI Taxonomy" id="682400"/>
    <lineage>
        <taxon>Bacteria</taxon>
        <taxon>Bacillati</taxon>
        <taxon>Bacillota</taxon>
        <taxon>Clostridia</taxon>
        <taxon>Lachnospirales</taxon>
        <taxon>Natranaerovirgaceae</taxon>
        <taxon>Natranaerovirga</taxon>
    </lineage>
</organism>
<accession>A0A4R3MRQ2</accession>
<dbReference type="GO" id="GO:0016887">
    <property type="term" value="F:ATP hydrolysis activity"/>
    <property type="evidence" value="ECO:0007669"/>
    <property type="project" value="InterPro"/>
</dbReference>
<reference evidence="9 10" key="1">
    <citation type="submission" date="2019-03" db="EMBL/GenBank/DDBJ databases">
        <title>Genomic Encyclopedia of Type Strains, Phase IV (KMG-IV): sequencing the most valuable type-strain genomes for metagenomic binning, comparative biology and taxonomic classification.</title>
        <authorList>
            <person name="Goeker M."/>
        </authorList>
    </citation>
    <scope>NUCLEOTIDE SEQUENCE [LARGE SCALE GENOMIC DNA]</scope>
    <source>
        <strain evidence="9 10">DSM 24629</strain>
    </source>
</reference>
<evidence type="ECO:0000256" key="2">
    <source>
        <dbReference type="ARBA" id="ARBA00022448"/>
    </source>
</evidence>
<dbReference type="RefSeq" id="WP_132250204.1">
    <property type="nucleotide sequence ID" value="NZ_SMAL01000002.1"/>
</dbReference>
<comment type="subcellular location">
    <subcellularLocation>
        <location evidence="1">Cell membrane</location>
    </subcellularLocation>
</comment>
<dbReference type="Pfam" id="PF00005">
    <property type="entry name" value="ABC_tran"/>
    <property type="match status" value="1"/>
</dbReference>
<dbReference type="PROSITE" id="PS00211">
    <property type="entry name" value="ABC_TRANSPORTER_1"/>
    <property type="match status" value="1"/>
</dbReference>
<dbReference type="FunFam" id="3.40.50.300:FF:000589">
    <property type="entry name" value="ABC transporter, ATP-binding subunit"/>
    <property type="match status" value="1"/>
</dbReference>
<dbReference type="InterPro" id="IPR050763">
    <property type="entry name" value="ABC_transporter_ATP-binding"/>
</dbReference>
<dbReference type="Gene3D" id="3.40.50.300">
    <property type="entry name" value="P-loop containing nucleotide triphosphate hydrolases"/>
    <property type="match status" value="1"/>
</dbReference>
<dbReference type="PANTHER" id="PTHR42711:SF13">
    <property type="entry name" value="ABC TRANSPORTER, ATP-BINDING PROTEIN"/>
    <property type="match status" value="1"/>
</dbReference>
<dbReference type="EMBL" id="SMAL01000002">
    <property type="protein sequence ID" value="TCT16088.1"/>
    <property type="molecule type" value="Genomic_DNA"/>
</dbReference>
<dbReference type="OrthoDB" id="9804819at2"/>
<evidence type="ECO:0000256" key="1">
    <source>
        <dbReference type="ARBA" id="ARBA00004236"/>
    </source>
</evidence>
<keyword evidence="6" id="KW-1278">Translocase</keyword>
<dbReference type="InterPro" id="IPR003593">
    <property type="entry name" value="AAA+_ATPase"/>
</dbReference>
<feature type="domain" description="ABC transporter" evidence="8">
    <location>
        <begin position="5"/>
        <end position="231"/>
    </location>
</feature>
<dbReference type="SMART" id="SM00382">
    <property type="entry name" value="AAA"/>
    <property type="match status" value="1"/>
</dbReference>
<evidence type="ECO:0000256" key="7">
    <source>
        <dbReference type="ARBA" id="ARBA00023136"/>
    </source>
</evidence>
<dbReference type="Proteomes" id="UP000294902">
    <property type="component" value="Unassembled WGS sequence"/>
</dbReference>
<evidence type="ECO:0000256" key="3">
    <source>
        <dbReference type="ARBA" id="ARBA00022475"/>
    </source>
</evidence>
<comment type="caution">
    <text evidence="9">The sequence shown here is derived from an EMBL/GenBank/DDBJ whole genome shotgun (WGS) entry which is preliminary data.</text>
</comment>
<dbReference type="InterPro" id="IPR017871">
    <property type="entry name" value="ABC_transporter-like_CS"/>
</dbReference>
<keyword evidence="10" id="KW-1185">Reference proteome</keyword>
<keyword evidence="4" id="KW-0547">Nucleotide-binding</keyword>
<gene>
    <name evidence="9" type="ORF">EDC18_102104</name>
</gene>
<dbReference type="CDD" id="cd03230">
    <property type="entry name" value="ABC_DR_subfamily_A"/>
    <property type="match status" value="1"/>
</dbReference>
<dbReference type="InterPro" id="IPR027417">
    <property type="entry name" value="P-loop_NTPase"/>
</dbReference>
<dbReference type="GO" id="GO:0005886">
    <property type="term" value="C:plasma membrane"/>
    <property type="evidence" value="ECO:0007669"/>
    <property type="project" value="UniProtKB-SubCell"/>
</dbReference>
<protein>
    <submittedName>
        <fullName evidence="9">ABC-2 type transport system ATP-binding protein</fullName>
    </submittedName>
</protein>
<evidence type="ECO:0000256" key="4">
    <source>
        <dbReference type="ARBA" id="ARBA00022741"/>
    </source>
</evidence>
<dbReference type="SUPFAM" id="SSF52540">
    <property type="entry name" value="P-loop containing nucleoside triphosphate hydrolases"/>
    <property type="match status" value="1"/>
</dbReference>
<dbReference type="AlphaFoldDB" id="A0A4R3MRQ2"/>
<keyword evidence="2" id="KW-0813">Transport</keyword>
<dbReference type="PANTHER" id="PTHR42711">
    <property type="entry name" value="ABC TRANSPORTER ATP-BINDING PROTEIN"/>
    <property type="match status" value="1"/>
</dbReference>
<proteinExistence type="predicted"/>
<name>A0A4R3MRQ2_9FIRM</name>
<evidence type="ECO:0000256" key="6">
    <source>
        <dbReference type="ARBA" id="ARBA00022967"/>
    </source>
</evidence>
<evidence type="ECO:0000256" key="5">
    <source>
        <dbReference type="ARBA" id="ARBA00022840"/>
    </source>
</evidence>
<sequence>MDSIISMKNVCKKFKDKTAIKNMTFDIKEGEIFGFLGPSGAGKTTTIKILTAQLIATSGQVKVLGKDIHIPSKEVFKEIGVLSDNSALYERLTVQDNLLFYAEINGVNKKNSDEILEQVGLLESKKKEVKKLSKGMKQRLNLARAVLNKPRLLFLDEPTSSLDPSTMVEIHKLLRKLNKEGTTIFLTTHNMEEADKLCNRVAFLNEGEIVEIGKPSDIKLKYRTEEIKVILKNNPQNVIIKNDEEGGAQINAWMKKGQLLSIHSMEPNLEQIFLRLTGREL</sequence>
<evidence type="ECO:0000313" key="9">
    <source>
        <dbReference type="EMBL" id="TCT16088.1"/>
    </source>
</evidence>
<evidence type="ECO:0000313" key="10">
    <source>
        <dbReference type="Proteomes" id="UP000294902"/>
    </source>
</evidence>
<evidence type="ECO:0000259" key="8">
    <source>
        <dbReference type="PROSITE" id="PS50893"/>
    </source>
</evidence>
<keyword evidence="3" id="KW-1003">Cell membrane</keyword>
<dbReference type="InterPro" id="IPR003439">
    <property type="entry name" value="ABC_transporter-like_ATP-bd"/>
</dbReference>
<dbReference type="GO" id="GO:0005524">
    <property type="term" value="F:ATP binding"/>
    <property type="evidence" value="ECO:0007669"/>
    <property type="project" value="UniProtKB-KW"/>
</dbReference>
<keyword evidence="5 9" id="KW-0067">ATP-binding</keyword>
<keyword evidence="7" id="KW-0472">Membrane</keyword>